<dbReference type="RefSeq" id="WP_173314106.1">
    <property type="nucleotide sequence ID" value="NZ_BAAAUE010000014.1"/>
</dbReference>
<evidence type="ECO:0000313" key="1">
    <source>
        <dbReference type="EMBL" id="GFM98255.1"/>
    </source>
</evidence>
<dbReference type="AlphaFoldDB" id="A0A7J0C6T9"/>
<reference evidence="1 3" key="1">
    <citation type="submission" date="2020-05" db="EMBL/GenBank/DDBJ databases">
        <title>Whole genome shotgun sequence of Streptomyces fulvorobeus NBRC 15897.</title>
        <authorList>
            <person name="Komaki H."/>
            <person name="Tamura T."/>
        </authorList>
    </citation>
    <scope>NUCLEOTIDE SEQUENCE [LARGE SCALE GENOMIC DNA]</scope>
    <source>
        <strain evidence="1 3">NBRC 15897</strain>
    </source>
</reference>
<reference evidence="2 4" key="2">
    <citation type="submission" date="2020-07" db="EMBL/GenBank/DDBJ databases">
        <title>Sequencing the genomes of 1000 actinobacteria strains.</title>
        <authorList>
            <person name="Klenk H.-P."/>
        </authorList>
    </citation>
    <scope>NUCLEOTIDE SEQUENCE [LARGE SCALE GENOMIC DNA]</scope>
    <source>
        <strain evidence="2 4">DSM 41455</strain>
    </source>
</reference>
<sequence length="96" mass="10643">MRMLLTARMNTEHTNRALADGSLPKLIADIVEDLKPEAAYFTPMEGDRTCMFVFDMAESAQLPPISEPFFLAGARVSVTPVMNLDDLRTGLGNLKR</sequence>
<name>A0A7J0C6T9_9ACTN</name>
<dbReference type="Proteomes" id="UP000530403">
    <property type="component" value="Unassembled WGS sequence"/>
</dbReference>
<organism evidence="1 3">
    <name type="scientific">Streptomyces fulvorobeus</name>
    <dbReference type="NCBI Taxonomy" id="284028"/>
    <lineage>
        <taxon>Bacteria</taxon>
        <taxon>Bacillati</taxon>
        <taxon>Actinomycetota</taxon>
        <taxon>Actinomycetes</taxon>
        <taxon>Kitasatosporales</taxon>
        <taxon>Streptomycetaceae</taxon>
        <taxon>Streptomyces</taxon>
    </lineage>
</organism>
<dbReference type="EMBL" id="JACCCF010000001">
    <property type="protein sequence ID" value="NYE41883.1"/>
    <property type="molecule type" value="Genomic_DNA"/>
</dbReference>
<proteinExistence type="predicted"/>
<gene>
    <name evidence="2" type="ORF">HEB29_002894</name>
    <name evidence="1" type="ORF">Sfulv_30660</name>
</gene>
<accession>A0A7J0C6T9</accession>
<keyword evidence="3" id="KW-1185">Reference proteome</keyword>
<evidence type="ECO:0000313" key="2">
    <source>
        <dbReference type="EMBL" id="NYE41883.1"/>
    </source>
</evidence>
<protein>
    <submittedName>
        <fullName evidence="1">Uncharacterized protein</fullName>
    </submittedName>
</protein>
<comment type="caution">
    <text evidence="1">The sequence shown here is derived from an EMBL/GenBank/DDBJ whole genome shotgun (WGS) entry which is preliminary data.</text>
</comment>
<evidence type="ECO:0000313" key="3">
    <source>
        <dbReference type="Proteomes" id="UP000498980"/>
    </source>
</evidence>
<evidence type="ECO:0000313" key="4">
    <source>
        <dbReference type="Proteomes" id="UP000530403"/>
    </source>
</evidence>
<dbReference type="Proteomes" id="UP000498980">
    <property type="component" value="Unassembled WGS sequence"/>
</dbReference>
<dbReference type="EMBL" id="BLWC01000001">
    <property type="protein sequence ID" value="GFM98255.1"/>
    <property type="molecule type" value="Genomic_DNA"/>
</dbReference>